<name>A0A438DLI5_VITVI</name>
<evidence type="ECO:0000313" key="1">
    <source>
        <dbReference type="EMBL" id="RVW36307.1"/>
    </source>
</evidence>
<evidence type="ECO:0000313" key="2">
    <source>
        <dbReference type="Proteomes" id="UP000288805"/>
    </source>
</evidence>
<gene>
    <name evidence="1" type="ORF">CK203_106820</name>
</gene>
<accession>A0A438DLI5</accession>
<evidence type="ECO:0008006" key="3">
    <source>
        <dbReference type="Google" id="ProtNLM"/>
    </source>
</evidence>
<comment type="caution">
    <text evidence="1">The sequence shown here is derived from an EMBL/GenBank/DDBJ whole genome shotgun (WGS) entry which is preliminary data.</text>
</comment>
<sequence>MEEEDKLVAAAMSLDGDALSWYQWTDLREAFGSWENLKRWLLLRFRPTQGGNLWISEEVMESMFVNGLLPEIRVEIRLLQPYWAGPLDGNGPTGRK</sequence>
<protein>
    <recommendedName>
        <fullName evidence="3">Retrotransposon gag domain-containing protein</fullName>
    </recommendedName>
</protein>
<dbReference type="AlphaFoldDB" id="A0A438DLI5"/>
<dbReference type="Proteomes" id="UP000288805">
    <property type="component" value="Unassembled WGS sequence"/>
</dbReference>
<reference evidence="1 2" key="1">
    <citation type="journal article" date="2018" name="PLoS Genet.">
        <title>Population sequencing reveals clonal diversity and ancestral inbreeding in the grapevine cultivar Chardonnay.</title>
        <authorList>
            <person name="Roach M.J."/>
            <person name="Johnson D.L."/>
            <person name="Bohlmann J."/>
            <person name="van Vuuren H.J."/>
            <person name="Jones S.J."/>
            <person name="Pretorius I.S."/>
            <person name="Schmidt S.A."/>
            <person name="Borneman A.R."/>
        </authorList>
    </citation>
    <scope>NUCLEOTIDE SEQUENCE [LARGE SCALE GENOMIC DNA]</scope>
    <source>
        <strain evidence="2">cv. Chardonnay</strain>
        <tissue evidence="1">Leaf</tissue>
    </source>
</reference>
<dbReference type="EMBL" id="QGNW01001575">
    <property type="protein sequence ID" value="RVW36307.1"/>
    <property type="molecule type" value="Genomic_DNA"/>
</dbReference>
<organism evidence="1 2">
    <name type="scientific">Vitis vinifera</name>
    <name type="common">Grape</name>
    <dbReference type="NCBI Taxonomy" id="29760"/>
    <lineage>
        <taxon>Eukaryota</taxon>
        <taxon>Viridiplantae</taxon>
        <taxon>Streptophyta</taxon>
        <taxon>Embryophyta</taxon>
        <taxon>Tracheophyta</taxon>
        <taxon>Spermatophyta</taxon>
        <taxon>Magnoliopsida</taxon>
        <taxon>eudicotyledons</taxon>
        <taxon>Gunneridae</taxon>
        <taxon>Pentapetalae</taxon>
        <taxon>rosids</taxon>
        <taxon>Vitales</taxon>
        <taxon>Vitaceae</taxon>
        <taxon>Viteae</taxon>
        <taxon>Vitis</taxon>
    </lineage>
</organism>
<proteinExistence type="predicted"/>